<proteinExistence type="predicted"/>
<dbReference type="Proteomes" id="UP001589814">
    <property type="component" value="Unassembled WGS sequence"/>
</dbReference>
<dbReference type="Gene3D" id="1.10.1670.10">
    <property type="entry name" value="Helix-hairpin-Helix base-excision DNA repair enzymes (C-terminal)"/>
    <property type="match status" value="1"/>
</dbReference>
<keyword evidence="5" id="KW-0808">Transferase</keyword>
<dbReference type="InterPro" id="IPR010316">
    <property type="entry name" value="AlkA_N"/>
</dbReference>
<dbReference type="SUPFAM" id="SSF57884">
    <property type="entry name" value="Ada DNA repair protein, N-terminal domain (N-Ada 10)"/>
    <property type="match status" value="1"/>
</dbReference>
<evidence type="ECO:0000313" key="15">
    <source>
        <dbReference type="EMBL" id="MFC0266640.1"/>
    </source>
</evidence>
<dbReference type="SUPFAM" id="SSF55945">
    <property type="entry name" value="TATA-box binding protein-like"/>
    <property type="match status" value="1"/>
</dbReference>
<comment type="cofactor">
    <cofactor evidence="2">
        <name>Zn(2+)</name>
        <dbReference type="ChEBI" id="CHEBI:29105"/>
    </cofactor>
</comment>
<keyword evidence="9" id="KW-0805">Transcription regulation</keyword>
<dbReference type="Gene3D" id="3.40.10.10">
    <property type="entry name" value="DNA Methylphosphotriester Repair Domain"/>
    <property type="match status" value="1"/>
</dbReference>
<name>A0ABV6FZ24_9GAMM</name>
<dbReference type="PANTHER" id="PTHR43003:SF13">
    <property type="entry name" value="DNA-3-METHYLADENINE GLYCOSYLASE 2"/>
    <property type="match status" value="1"/>
</dbReference>
<evidence type="ECO:0000259" key="14">
    <source>
        <dbReference type="PROSITE" id="PS01124"/>
    </source>
</evidence>
<dbReference type="SMART" id="SM00342">
    <property type="entry name" value="HTH_ARAC"/>
    <property type="match status" value="1"/>
</dbReference>
<gene>
    <name evidence="15" type="ORF">ACFFHW_01295</name>
</gene>
<dbReference type="InterPro" id="IPR018060">
    <property type="entry name" value="HTH_AraC"/>
</dbReference>
<dbReference type="Pfam" id="PF00730">
    <property type="entry name" value="HhH-GPD"/>
    <property type="match status" value="1"/>
</dbReference>
<dbReference type="InterPro" id="IPR051912">
    <property type="entry name" value="Alkylbase_DNA_Glycosylase/TA"/>
</dbReference>
<dbReference type="SMART" id="SM00478">
    <property type="entry name" value="ENDO3c"/>
    <property type="match status" value="1"/>
</dbReference>
<evidence type="ECO:0000256" key="12">
    <source>
        <dbReference type="ARBA" id="ARBA00023163"/>
    </source>
</evidence>
<protein>
    <recommendedName>
        <fullName evidence="3">DNA-3-methyladenine glycosylase II</fullName>
        <ecNumber evidence="3">3.2.2.21</ecNumber>
    </recommendedName>
</protein>
<dbReference type="EMBL" id="JBHLVX010000005">
    <property type="protein sequence ID" value="MFC0266640.1"/>
    <property type="molecule type" value="Genomic_DNA"/>
</dbReference>
<evidence type="ECO:0000256" key="7">
    <source>
        <dbReference type="ARBA" id="ARBA00022763"/>
    </source>
</evidence>
<dbReference type="SMART" id="SM01009">
    <property type="entry name" value="AlkA_N"/>
    <property type="match status" value="1"/>
</dbReference>
<dbReference type="SUPFAM" id="SSF46689">
    <property type="entry name" value="Homeodomain-like"/>
    <property type="match status" value="2"/>
</dbReference>
<organism evidence="15 16">
    <name type="scientific">Kushneria aurantia</name>
    <dbReference type="NCBI Taxonomy" id="504092"/>
    <lineage>
        <taxon>Bacteria</taxon>
        <taxon>Pseudomonadati</taxon>
        <taxon>Pseudomonadota</taxon>
        <taxon>Gammaproteobacteria</taxon>
        <taxon>Oceanospirillales</taxon>
        <taxon>Halomonadaceae</taxon>
        <taxon>Kushneria</taxon>
    </lineage>
</organism>
<dbReference type="InterPro" id="IPR023170">
    <property type="entry name" value="HhH_base_excis_C"/>
</dbReference>
<evidence type="ECO:0000256" key="11">
    <source>
        <dbReference type="ARBA" id="ARBA00023159"/>
    </source>
</evidence>
<dbReference type="EC" id="3.2.2.21" evidence="3"/>
<evidence type="ECO:0000256" key="5">
    <source>
        <dbReference type="ARBA" id="ARBA00022679"/>
    </source>
</evidence>
<dbReference type="Pfam" id="PF12833">
    <property type="entry name" value="HTH_18"/>
    <property type="match status" value="1"/>
</dbReference>
<keyword evidence="7" id="KW-0227">DNA damage</keyword>
<comment type="catalytic activity">
    <reaction evidence="1">
        <text>Hydrolysis of alkylated DNA, releasing 3-methyladenine, 3-methylguanine, 7-methylguanine and 7-methyladenine.</text>
        <dbReference type="EC" id="3.2.2.21"/>
    </reaction>
</comment>
<dbReference type="PROSITE" id="PS00041">
    <property type="entry name" value="HTH_ARAC_FAMILY_1"/>
    <property type="match status" value="1"/>
</dbReference>
<dbReference type="InterPro" id="IPR037046">
    <property type="entry name" value="AlkA_N_sf"/>
</dbReference>
<dbReference type="InterPro" id="IPR003265">
    <property type="entry name" value="HhH-GPD_domain"/>
</dbReference>
<feature type="domain" description="HTH araC/xylS-type" evidence="14">
    <location>
        <begin position="94"/>
        <end position="192"/>
    </location>
</feature>
<dbReference type="InterPro" id="IPR009057">
    <property type="entry name" value="Homeodomain-like_sf"/>
</dbReference>
<evidence type="ECO:0000256" key="13">
    <source>
        <dbReference type="ARBA" id="ARBA00023204"/>
    </source>
</evidence>
<dbReference type="RefSeq" id="WP_019951300.1">
    <property type="nucleotide sequence ID" value="NZ_JBHLVX010000005.1"/>
</dbReference>
<keyword evidence="6" id="KW-0479">Metal-binding</keyword>
<keyword evidence="11" id="KW-0010">Activator</keyword>
<sequence>MTTPDTDSSLRYRACLARDARFDGRFVVGVATTGIYCRPVCPARKPRAENCRFFDHPAQAEQAGFRPCLRCRPERAAAVIGRLPSGDLNGQLAEAAAQAIDQGALERGSLVELARHIGVSPRHLRRLFQRVYGVSPQAWALTQRLLTARRLLADTPLPITEVAALAGFGSLRRFNALFLKRYGIPPSRLRRESPASRGATTMTLQASYRPPLAWSALRDFLGRRAITGVERLTDDQGYARVIRHPDGSLGWLNTAPAAQGYALHLTLPAHQAARSLDYLRLAHRLFDLDARIDLIDAHLSTLTSTAGIRVPGGADGFEVAVRTVVGQVISLEHARTLLARLVQAHGDALEDPAAPAGLSHAFPTATRLAGVAADALTELGLTRMKARAICHLARAVSDGALRLTPEAPLDATLSALQAIPGIGDWSAQMVAMRALDWPDAWPAGDLVLRRCVDALGPATDPADWSPWRAYAAMRLWHRATEPTPVSTHCAAETRS</sequence>
<evidence type="ECO:0000313" key="16">
    <source>
        <dbReference type="Proteomes" id="UP001589814"/>
    </source>
</evidence>
<dbReference type="Pfam" id="PF02805">
    <property type="entry name" value="Ada_Zn_binding"/>
    <property type="match status" value="1"/>
</dbReference>
<dbReference type="InterPro" id="IPR035451">
    <property type="entry name" value="Ada-like_dom_sf"/>
</dbReference>
<dbReference type="CDD" id="cd00056">
    <property type="entry name" value="ENDO3c"/>
    <property type="match status" value="1"/>
</dbReference>
<dbReference type="InterPro" id="IPR004026">
    <property type="entry name" value="Ada_DNA_repair_Zn-bd"/>
</dbReference>
<keyword evidence="10" id="KW-0238">DNA-binding</keyword>
<evidence type="ECO:0000256" key="2">
    <source>
        <dbReference type="ARBA" id="ARBA00001947"/>
    </source>
</evidence>
<evidence type="ECO:0000256" key="4">
    <source>
        <dbReference type="ARBA" id="ARBA00022603"/>
    </source>
</evidence>
<dbReference type="SUPFAM" id="SSF48150">
    <property type="entry name" value="DNA-glycosylase"/>
    <property type="match status" value="1"/>
</dbReference>
<keyword evidence="4" id="KW-0489">Methyltransferase</keyword>
<dbReference type="Gene3D" id="3.30.310.20">
    <property type="entry name" value="DNA-3-methyladenine glycosylase AlkA, N-terminal domain"/>
    <property type="match status" value="1"/>
</dbReference>
<accession>A0ABV6FZ24</accession>
<dbReference type="InterPro" id="IPR011257">
    <property type="entry name" value="DNA_glycosylase"/>
</dbReference>
<evidence type="ECO:0000256" key="8">
    <source>
        <dbReference type="ARBA" id="ARBA00022833"/>
    </source>
</evidence>
<dbReference type="PROSITE" id="PS01124">
    <property type="entry name" value="HTH_ARAC_FAMILY_2"/>
    <property type="match status" value="1"/>
</dbReference>
<keyword evidence="16" id="KW-1185">Reference proteome</keyword>
<evidence type="ECO:0000256" key="10">
    <source>
        <dbReference type="ARBA" id="ARBA00023125"/>
    </source>
</evidence>
<dbReference type="InterPro" id="IPR018062">
    <property type="entry name" value="HTH_AraC-typ_CS"/>
</dbReference>
<keyword evidence="12" id="KW-0804">Transcription</keyword>
<comment type="caution">
    <text evidence="15">The sequence shown here is derived from an EMBL/GenBank/DDBJ whole genome shotgun (WGS) entry which is preliminary data.</text>
</comment>
<keyword evidence="8" id="KW-0862">Zinc</keyword>
<dbReference type="Pfam" id="PF06029">
    <property type="entry name" value="AlkA_N"/>
    <property type="match status" value="1"/>
</dbReference>
<evidence type="ECO:0000256" key="1">
    <source>
        <dbReference type="ARBA" id="ARBA00000086"/>
    </source>
</evidence>
<reference evidence="15 16" key="1">
    <citation type="submission" date="2024-09" db="EMBL/GenBank/DDBJ databases">
        <authorList>
            <person name="Sun Q."/>
            <person name="Mori K."/>
        </authorList>
    </citation>
    <scope>NUCLEOTIDE SEQUENCE [LARGE SCALE GENOMIC DNA]</scope>
    <source>
        <strain evidence="15 16">CCM 7415</strain>
    </source>
</reference>
<dbReference type="Gene3D" id="1.10.340.30">
    <property type="entry name" value="Hypothetical protein, domain 2"/>
    <property type="match status" value="1"/>
</dbReference>
<evidence type="ECO:0000256" key="3">
    <source>
        <dbReference type="ARBA" id="ARBA00012000"/>
    </source>
</evidence>
<keyword evidence="13" id="KW-0234">DNA repair</keyword>
<evidence type="ECO:0000256" key="6">
    <source>
        <dbReference type="ARBA" id="ARBA00022723"/>
    </source>
</evidence>
<evidence type="ECO:0000256" key="9">
    <source>
        <dbReference type="ARBA" id="ARBA00023015"/>
    </source>
</evidence>
<dbReference type="PANTHER" id="PTHR43003">
    <property type="entry name" value="DNA-3-METHYLADENINE GLYCOSYLASE"/>
    <property type="match status" value="1"/>
</dbReference>
<dbReference type="Gene3D" id="1.10.10.60">
    <property type="entry name" value="Homeodomain-like"/>
    <property type="match status" value="2"/>
</dbReference>